<evidence type="ECO:0000313" key="3">
    <source>
        <dbReference type="Proteomes" id="UP000199306"/>
    </source>
</evidence>
<proteinExistence type="predicted"/>
<dbReference type="EMBL" id="FOXH01000005">
    <property type="protein sequence ID" value="SFP73065.1"/>
    <property type="molecule type" value="Genomic_DNA"/>
</dbReference>
<keyword evidence="3" id="KW-1185">Reference proteome</keyword>
<dbReference type="Gene3D" id="2.60.120.380">
    <property type="match status" value="1"/>
</dbReference>
<reference evidence="2 3" key="1">
    <citation type="submission" date="2016-10" db="EMBL/GenBank/DDBJ databases">
        <authorList>
            <person name="de Groot N.N."/>
        </authorList>
    </citation>
    <scope>NUCLEOTIDE SEQUENCE [LARGE SCALE GENOMIC DNA]</scope>
    <source>
        <strain evidence="3">E92,LMG 26720,CCM 7988</strain>
    </source>
</reference>
<keyword evidence="1" id="KW-0732">Signal</keyword>
<name>A0A1I5SQS9_9BACT</name>
<dbReference type="AlphaFoldDB" id="A0A1I5SQS9"/>
<dbReference type="Proteomes" id="UP000199306">
    <property type="component" value="Unassembled WGS sequence"/>
</dbReference>
<protein>
    <recommendedName>
        <fullName evidence="4">Pre-peptidase C-terminal domain-containing protein</fullName>
    </recommendedName>
</protein>
<sequence>MKKVFFSFILITLSFSVLAQKKNSGKKPAGKKAIAIDSSLALDRTLLKNGILQARDEVNGTLTAKDKVASQNGQKTYYDSYSINLKAGEELFIEHFSNSFRVMLGFKKPDPKETTEFSYDSNPFSGASFNKFHYVAPKSGVYTLLATSMDAQQTGTYRLVKTITTPKAIEASLDPEFASKFKALTDLKKNNFKDIYGDKIKKDKKDKAVGIERYLAKFELISGKNAQIVVDNGGQTANFKTTLFESENQEDVQNYFEKIKKQLQVLTRNWVEQPAAVNSFSASTDKDFITLNISTIEPSKKKKQSWQVGFIYN</sequence>
<evidence type="ECO:0000313" key="2">
    <source>
        <dbReference type="EMBL" id="SFP73065.1"/>
    </source>
</evidence>
<dbReference type="RefSeq" id="WP_092016627.1">
    <property type="nucleotide sequence ID" value="NZ_FOXH01000005.1"/>
</dbReference>
<evidence type="ECO:0008006" key="4">
    <source>
        <dbReference type="Google" id="ProtNLM"/>
    </source>
</evidence>
<dbReference type="OrthoDB" id="953651at2"/>
<accession>A0A1I5SQS9</accession>
<feature type="chain" id="PRO_5011590133" description="Pre-peptidase C-terminal domain-containing protein" evidence="1">
    <location>
        <begin position="20"/>
        <end position="313"/>
    </location>
</feature>
<feature type="signal peptide" evidence="1">
    <location>
        <begin position="1"/>
        <end position="19"/>
    </location>
</feature>
<gene>
    <name evidence="2" type="ORF">SAMN04515674_105157</name>
</gene>
<evidence type="ECO:0000256" key="1">
    <source>
        <dbReference type="SAM" id="SignalP"/>
    </source>
</evidence>
<organism evidence="2 3">
    <name type="scientific">Pseudarcicella hirudinis</name>
    <dbReference type="NCBI Taxonomy" id="1079859"/>
    <lineage>
        <taxon>Bacteria</taxon>
        <taxon>Pseudomonadati</taxon>
        <taxon>Bacteroidota</taxon>
        <taxon>Cytophagia</taxon>
        <taxon>Cytophagales</taxon>
        <taxon>Flectobacillaceae</taxon>
        <taxon>Pseudarcicella</taxon>
    </lineage>
</organism>